<evidence type="ECO:0000313" key="8">
    <source>
        <dbReference type="Proteomes" id="UP001054889"/>
    </source>
</evidence>
<dbReference type="GO" id="GO:0016567">
    <property type="term" value="P:protein ubiquitination"/>
    <property type="evidence" value="ECO:0007669"/>
    <property type="project" value="TreeGrafter"/>
</dbReference>
<dbReference type="GO" id="GO:0006511">
    <property type="term" value="P:ubiquitin-dependent protein catabolic process"/>
    <property type="evidence" value="ECO:0007669"/>
    <property type="project" value="TreeGrafter"/>
</dbReference>
<feature type="compositionally biased region" description="Low complexity" evidence="5">
    <location>
        <begin position="669"/>
        <end position="680"/>
    </location>
</feature>
<feature type="domain" description="CHY-type" evidence="6">
    <location>
        <begin position="772"/>
        <end position="813"/>
    </location>
</feature>
<gene>
    <name evidence="7" type="primary">ga05875</name>
    <name evidence="7" type="ORF">PR202_ga05875</name>
</gene>
<feature type="compositionally biased region" description="Polar residues" evidence="5">
    <location>
        <begin position="363"/>
        <end position="375"/>
    </location>
</feature>
<dbReference type="PANTHER" id="PTHR21319">
    <property type="entry name" value="RING FINGER AND CHY ZINC FINGER DOMAIN-CONTAINING PROTEIN 1"/>
    <property type="match status" value="1"/>
</dbReference>
<proteinExistence type="predicted"/>
<dbReference type="CDD" id="cd12108">
    <property type="entry name" value="Hr-like"/>
    <property type="match status" value="2"/>
</dbReference>
<dbReference type="GO" id="GO:0008270">
    <property type="term" value="F:zinc ion binding"/>
    <property type="evidence" value="ECO:0007669"/>
    <property type="project" value="UniProtKB-KW"/>
</dbReference>
<dbReference type="Gene3D" id="1.20.120.520">
    <property type="entry name" value="nmb1532 protein domain like"/>
    <property type="match status" value="2"/>
</dbReference>
<organism evidence="7 8">
    <name type="scientific">Eleusine coracana subsp. coracana</name>
    <dbReference type="NCBI Taxonomy" id="191504"/>
    <lineage>
        <taxon>Eukaryota</taxon>
        <taxon>Viridiplantae</taxon>
        <taxon>Streptophyta</taxon>
        <taxon>Embryophyta</taxon>
        <taxon>Tracheophyta</taxon>
        <taxon>Spermatophyta</taxon>
        <taxon>Magnoliopsida</taxon>
        <taxon>Liliopsida</taxon>
        <taxon>Poales</taxon>
        <taxon>Poaceae</taxon>
        <taxon>PACMAD clade</taxon>
        <taxon>Chloridoideae</taxon>
        <taxon>Cynodonteae</taxon>
        <taxon>Eleusininae</taxon>
        <taxon>Eleusine</taxon>
    </lineage>
</organism>
<sequence length="813" mass="91457">MATPMPGDASIAAAAVPRSPPAPDAGGAGASTAAEAPVLIFVYFHKAIRAELERLHAAAVRLATERAGDVAAFEVRCRFLFSVYRHHCDAEDAVRTVIFPALDIRVKNVAGTYSLEHKGENDLFVHLFSLLELDVQNDDGIRRELASCTGAIKTSLTQHMSKEEEQVFPFSYLFIFLPLINIEIPQLPFLHCVFPLLIKKFSHKEQADLMCAFFTGARSTAVDFYSELCSQADEIMQKIERHFEDEETKVIPWFVAKLNDFEAASFLQNMQLAAPYSEVGLVTLLSGWACKGRLEDTSCSGKFMCTVSALNGDEFKRCQLFCPCSAGNAKSVPLLLQSEDYIRPAKRLGHAESSADTDGKVCPQNSEMEASPSSSRPCCIPTLHVENSDLGVDALASTKSLHSPSYNYSAPSLSSSLFSSEADTEFSGPDNISRPIDTIFKFHKAIRKDLEYLDVESGKLMDGNEFCLRQFIGRFRLLWGLYRAHSNAEDQIVFPALESKEALHNVSHSYTLDHKQEEELFKDISTVLSDLSQLRDDLSHPLDGANKAGTSHDCSDNENDWTRKHNELLTKLQGMCKSIWVTLSNHVHREELELWPLFDKHFSIEEQDRIVGRIIGTTGAEVLQSMLPWVTAALSLEEQNKMLEMWRQVTKNTMFDEWLNEWWKGPATSSNSSNKASSPPEESHFQENFEQGDKMFKPGWKDIFRMNQSELEAEIRKVSRDSTLDPRRKAYLIQNLMTSRWIAAQQKCPQSSAEDHNNSTGIPGCNPSYRDADKQVFGCEHYKRNCKLVAACCNKLFTCRFCHDKVSDHTMER</sequence>
<evidence type="ECO:0000256" key="4">
    <source>
        <dbReference type="PROSITE-ProRule" id="PRU00601"/>
    </source>
</evidence>
<dbReference type="InterPro" id="IPR012312">
    <property type="entry name" value="Hemerythrin-like"/>
</dbReference>
<keyword evidence="8" id="KW-1185">Reference proteome</keyword>
<evidence type="ECO:0000313" key="7">
    <source>
        <dbReference type="EMBL" id="GJM89666.1"/>
    </source>
</evidence>
<feature type="region of interest" description="Disordered" evidence="5">
    <location>
        <begin position="666"/>
        <end position="686"/>
    </location>
</feature>
<evidence type="ECO:0000256" key="3">
    <source>
        <dbReference type="ARBA" id="ARBA00022833"/>
    </source>
</evidence>
<keyword evidence="1" id="KW-0479">Metal-binding</keyword>
<keyword evidence="3" id="KW-0862">Zinc</keyword>
<dbReference type="PANTHER" id="PTHR21319:SF31">
    <property type="entry name" value="OS05G0551000 PROTEIN"/>
    <property type="match status" value="1"/>
</dbReference>
<keyword evidence="2 4" id="KW-0863">Zinc-finger</keyword>
<dbReference type="SUPFAM" id="SSF161219">
    <property type="entry name" value="CHY zinc finger-like"/>
    <property type="match status" value="1"/>
</dbReference>
<dbReference type="Pfam" id="PF05495">
    <property type="entry name" value="zf-CHY"/>
    <property type="match status" value="1"/>
</dbReference>
<evidence type="ECO:0000256" key="2">
    <source>
        <dbReference type="ARBA" id="ARBA00022771"/>
    </source>
</evidence>
<dbReference type="Pfam" id="PF01814">
    <property type="entry name" value="Hemerythrin"/>
    <property type="match status" value="2"/>
</dbReference>
<dbReference type="InterPro" id="IPR037274">
    <property type="entry name" value="Znf_CHY_sf"/>
</dbReference>
<reference evidence="7" key="2">
    <citation type="submission" date="2021-12" db="EMBL/GenBank/DDBJ databases">
        <title>Resequencing data analysis of finger millet.</title>
        <authorList>
            <person name="Hatakeyama M."/>
            <person name="Aluri S."/>
            <person name="Balachadran M.T."/>
            <person name="Sivarajan S.R."/>
            <person name="Poveda L."/>
            <person name="Shimizu-Inatsugi R."/>
            <person name="Schlapbach R."/>
            <person name="Sreeman S.M."/>
            <person name="Shimizu K.K."/>
        </authorList>
    </citation>
    <scope>NUCLEOTIDE SEQUENCE</scope>
</reference>
<evidence type="ECO:0000259" key="6">
    <source>
        <dbReference type="PROSITE" id="PS51266"/>
    </source>
</evidence>
<dbReference type="Proteomes" id="UP001054889">
    <property type="component" value="Unassembled WGS sequence"/>
</dbReference>
<dbReference type="GO" id="GO:0005634">
    <property type="term" value="C:nucleus"/>
    <property type="evidence" value="ECO:0007669"/>
    <property type="project" value="TreeGrafter"/>
</dbReference>
<dbReference type="GO" id="GO:0061630">
    <property type="term" value="F:ubiquitin protein ligase activity"/>
    <property type="evidence" value="ECO:0007669"/>
    <property type="project" value="TreeGrafter"/>
</dbReference>
<accession>A0AAV5BUN1</accession>
<dbReference type="AlphaFoldDB" id="A0AAV5BUN1"/>
<dbReference type="EMBL" id="BQKI01000002">
    <property type="protein sequence ID" value="GJM89666.1"/>
    <property type="molecule type" value="Genomic_DNA"/>
</dbReference>
<protein>
    <recommendedName>
        <fullName evidence="6">CHY-type domain-containing protein</fullName>
    </recommendedName>
</protein>
<reference evidence="7" key="1">
    <citation type="journal article" date="2018" name="DNA Res.">
        <title>Multiple hybrid de novo genome assembly of finger millet, an orphan allotetraploid crop.</title>
        <authorList>
            <person name="Hatakeyama M."/>
            <person name="Aluri S."/>
            <person name="Balachadran M.T."/>
            <person name="Sivarajan S.R."/>
            <person name="Patrignani A."/>
            <person name="Gruter S."/>
            <person name="Poveda L."/>
            <person name="Shimizu-Inatsugi R."/>
            <person name="Baeten J."/>
            <person name="Francoijs K.J."/>
            <person name="Nataraja K.N."/>
            <person name="Reddy Y.A.N."/>
            <person name="Phadnis S."/>
            <person name="Ravikumar R.L."/>
            <person name="Schlapbach R."/>
            <person name="Sreeman S.M."/>
            <person name="Shimizu K.K."/>
        </authorList>
    </citation>
    <scope>NUCLEOTIDE SEQUENCE</scope>
</reference>
<name>A0AAV5BUN1_ELECO</name>
<dbReference type="InterPro" id="IPR008913">
    <property type="entry name" value="Znf_CHY"/>
</dbReference>
<evidence type="ECO:0000256" key="5">
    <source>
        <dbReference type="SAM" id="MobiDB-lite"/>
    </source>
</evidence>
<dbReference type="PROSITE" id="PS51266">
    <property type="entry name" value="ZF_CHY"/>
    <property type="match status" value="1"/>
</dbReference>
<evidence type="ECO:0000256" key="1">
    <source>
        <dbReference type="ARBA" id="ARBA00022723"/>
    </source>
</evidence>
<comment type="caution">
    <text evidence="7">The sequence shown here is derived from an EMBL/GenBank/DDBJ whole genome shotgun (WGS) entry which is preliminary data.</text>
</comment>
<feature type="region of interest" description="Disordered" evidence="5">
    <location>
        <begin position="349"/>
        <end position="375"/>
    </location>
</feature>